<dbReference type="GO" id="GO:0017000">
    <property type="term" value="P:antibiotic biosynthetic process"/>
    <property type="evidence" value="ECO:0007669"/>
    <property type="project" value="UniProtKB-ARBA"/>
</dbReference>
<accession>A0A0U3M2A4</accession>
<keyword evidence="3" id="KW-0808">Transferase</keyword>
<dbReference type="InterPro" id="IPR029063">
    <property type="entry name" value="SAM-dependent_MTases_sf"/>
</dbReference>
<evidence type="ECO:0000313" key="3">
    <source>
        <dbReference type="EMBL" id="ALU98425.1"/>
    </source>
</evidence>
<dbReference type="Pfam" id="PF08484">
    <property type="entry name" value="Methyltransf_14"/>
    <property type="match status" value="1"/>
</dbReference>
<dbReference type="PANTHER" id="PTHR43861:SF5">
    <property type="entry name" value="BLL5978 PROTEIN"/>
    <property type="match status" value="1"/>
</dbReference>
<feature type="domain" description="Methyltransferase putative zinc binding" evidence="1">
    <location>
        <begin position="11"/>
        <end position="72"/>
    </location>
</feature>
<dbReference type="InterPro" id="IPR013630">
    <property type="entry name" value="Methyltransf_Zn-bd_dom_put"/>
</dbReference>
<gene>
    <name evidence="3" type="ORF">WQO_33785</name>
</gene>
<protein>
    <submittedName>
        <fullName evidence="3">SAM-dependent methyltransferase</fullName>
    </submittedName>
</protein>
<dbReference type="KEGG" id="sgb:WQO_33785"/>
<geneLocation type="plasmid" evidence="3 4">
    <name>SGLP1</name>
</geneLocation>
<name>A0A0U3M2A4_STRGL</name>
<dbReference type="InterPro" id="IPR013691">
    <property type="entry name" value="MeTrfase_14"/>
</dbReference>
<dbReference type="Gene3D" id="3.40.50.720">
    <property type="entry name" value="NAD(P)-binding Rossmann-like Domain"/>
    <property type="match status" value="1"/>
</dbReference>
<dbReference type="AlphaFoldDB" id="A0A0U3M2A4"/>
<evidence type="ECO:0000259" key="1">
    <source>
        <dbReference type="Pfam" id="PF08421"/>
    </source>
</evidence>
<keyword evidence="3" id="KW-0614">Plasmid</keyword>
<dbReference type="Pfam" id="PF13489">
    <property type="entry name" value="Methyltransf_23"/>
    <property type="match status" value="1"/>
</dbReference>
<dbReference type="Gene3D" id="3.40.50.150">
    <property type="entry name" value="Vaccinia Virus protein VP39"/>
    <property type="match status" value="1"/>
</dbReference>
<dbReference type="Pfam" id="PF08421">
    <property type="entry name" value="Methyltransf_13"/>
    <property type="match status" value="1"/>
</dbReference>
<dbReference type="GeneID" id="27787417"/>
<feature type="domain" description="C-methyltransferase" evidence="2">
    <location>
        <begin position="252"/>
        <end position="409"/>
    </location>
</feature>
<evidence type="ECO:0000313" key="4">
    <source>
        <dbReference type="Proteomes" id="UP000064183"/>
    </source>
</evidence>
<dbReference type="Gene3D" id="6.20.50.110">
    <property type="entry name" value="Methyltransferase, zinc-binding domain"/>
    <property type="match status" value="1"/>
</dbReference>
<sequence>MLEKCRRDETCRVCGADDWTEVISFGSLPLANGFVDPADADEAQDVFPLDVIVCRSCRLMTLRHVVDPGTLFKHYVYVSSDSDQIREHMAHIVGLATRRASLASGDLVVELGSNVGTQLAMFRAAGMRVAGVDPAANLAEIANARGIPTDPDFFGPEPAGRIALEQGRAKAVIGRQCFAHIDDVHRILDGVDAVLDDDGVLVIEVPYLLNLLDENQFDTIYHEHLSYFSLHTLRHLFGAHGLRIIDVERVAVHGGSIAVVAARESAARVPEPSVAALLGLEEERGLLTDAPYRAFAERVTRVTEAIRTLVRGLAADGHRVAGYGAPSKGTQLLMACGLTDQDITVCGDTTSLKHGKLLPGNRIPVLPPEEVAATEPDYYLLLAWNYTDEVVRKERRFLEAGGKFIVPIPEPRIISAQSAKELV</sequence>
<dbReference type="Gene3D" id="6.10.250.3100">
    <property type="match status" value="1"/>
</dbReference>
<proteinExistence type="predicted"/>
<dbReference type="GO" id="GO:0032259">
    <property type="term" value="P:methylation"/>
    <property type="evidence" value="ECO:0007669"/>
    <property type="project" value="UniProtKB-KW"/>
</dbReference>
<organism evidence="3 4">
    <name type="scientific">Streptomyces globisporus C-1027</name>
    <dbReference type="NCBI Taxonomy" id="1172567"/>
    <lineage>
        <taxon>Bacteria</taxon>
        <taxon>Bacillati</taxon>
        <taxon>Actinomycetota</taxon>
        <taxon>Actinomycetes</taxon>
        <taxon>Kitasatosporales</taxon>
        <taxon>Streptomycetaceae</taxon>
        <taxon>Streptomyces</taxon>
    </lineage>
</organism>
<dbReference type="EMBL" id="CP013739">
    <property type="protein sequence ID" value="ALU98425.1"/>
    <property type="molecule type" value="Genomic_DNA"/>
</dbReference>
<dbReference type="SUPFAM" id="SSF53335">
    <property type="entry name" value="S-adenosyl-L-methionine-dependent methyltransferases"/>
    <property type="match status" value="1"/>
</dbReference>
<dbReference type="InterPro" id="IPR038576">
    <property type="entry name" value="Methyltransf_Zn-bd_dom_put_sf"/>
</dbReference>
<dbReference type="Proteomes" id="UP000064183">
    <property type="component" value="Plasmid SGLP1"/>
</dbReference>
<reference evidence="3 4" key="1">
    <citation type="journal article" date="2012" name="J. Bacteriol.">
        <title>Draft genome sequence of Streptomyces globisporus C-1027, which produces an antitumor antibiotic consisting of a nine-membered enediyne with a chromoprotein.</title>
        <authorList>
            <person name="Wang L."/>
            <person name="Wang S."/>
            <person name="He Q."/>
            <person name="Yu T."/>
            <person name="Li Q."/>
            <person name="Hong B."/>
        </authorList>
    </citation>
    <scope>NUCLEOTIDE SEQUENCE [LARGE SCALE GENOMIC DNA]</scope>
    <source>
        <strain evidence="3 4">C-1027</strain>
        <plasmid evidence="3 4">SGLP1</plasmid>
    </source>
</reference>
<dbReference type="GO" id="GO:0008168">
    <property type="term" value="F:methyltransferase activity"/>
    <property type="evidence" value="ECO:0007669"/>
    <property type="project" value="UniProtKB-KW"/>
</dbReference>
<dbReference type="PANTHER" id="PTHR43861">
    <property type="entry name" value="TRANS-ACONITATE 2-METHYLTRANSFERASE-RELATED"/>
    <property type="match status" value="1"/>
</dbReference>
<dbReference type="RefSeq" id="WP_010056264.1">
    <property type="nucleotide sequence ID" value="NZ_CP013739.1"/>
</dbReference>
<evidence type="ECO:0000259" key="2">
    <source>
        <dbReference type="Pfam" id="PF08484"/>
    </source>
</evidence>
<keyword evidence="3" id="KW-0489">Methyltransferase</keyword>